<reference evidence="3 4" key="1">
    <citation type="journal article" date="2020" name="IScience">
        <title>Genome Sequencing of the Endangered Kingdonia uniflora (Circaeasteraceae, Ranunculales) Reveals Potential Mechanisms of Evolutionary Specialization.</title>
        <authorList>
            <person name="Sun Y."/>
            <person name="Deng T."/>
            <person name="Zhang A."/>
            <person name="Moore M.J."/>
            <person name="Landis J.B."/>
            <person name="Lin N."/>
            <person name="Zhang H."/>
            <person name="Zhang X."/>
            <person name="Huang J."/>
            <person name="Zhang X."/>
            <person name="Sun H."/>
            <person name="Wang H."/>
        </authorList>
    </citation>
    <scope>NUCLEOTIDE SEQUENCE [LARGE SCALE GENOMIC DNA]</scope>
    <source>
        <strain evidence="3">TB1705</strain>
        <tissue evidence="3">Leaf</tissue>
    </source>
</reference>
<evidence type="ECO:0000256" key="1">
    <source>
        <dbReference type="ARBA" id="ARBA00022737"/>
    </source>
</evidence>
<dbReference type="Gene3D" id="1.25.40.10">
    <property type="entry name" value="Tetratricopeptide repeat domain"/>
    <property type="match status" value="1"/>
</dbReference>
<keyword evidence="4" id="KW-1185">Reference proteome</keyword>
<evidence type="ECO:0000313" key="4">
    <source>
        <dbReference type="Proteomes" id="UP000541444"/>
    </source>
</evidence>
<dbReference type="PANTHER" id="PTHR47926">
    <property type="entry name" value="PENTATRICOPEPTIDE REPEAT-CONTAINING PROTEIN"/>
    <property type="match status" value="1"/>
</dbReference>
<dbReference type="AlphaFoldDB" id="A0A7J7NLQ1"/>
<dbReference type="InterPro" id="IPR046960">
    <property type="entry name" value="PPR_At4g14850-like_plant"/>
</dbReference>
<protein>
    <recommendedName>
        <fullName evidence="5">Pentatricopeptide repeat-containing protein</fullName>
    </recommendedName>
</protein>
<keyword evidence="1" id="KW-0677">Repeat</keyword>
<comment type="caution">
    <text evidence="3">The sequence shown here is derived from an EMBL/GenBank/DDBJ whole genome shotgun (WGS) entry which is preliminary data.</text>
</comment>
<keyword evidence="2" id="KW-1133">Transmembrane helix</keyword>
<dbReference type="Proteomes" id="UP000541444">
    <property type="component" value="Unassembled WGS sequence"/>
</dbReference>
<feature type="transmembrane region" description="Helical" evidence="2">
    <location>
        <begin position="95"/>
        <end position="114"/>
    </location>
</feature>
<dbReference type="GO" id="GO:0003723">
    <property type="term" value="F:RNA binding"/>
    <property type="evidence" value="ECO:0007669"/>
    <property type="project" value="InterPro"/>
</dbReference>
<dbReference type="InterPro" id="IPR011990">
    <property type="entry name" value="TPR-like_helical_dom_sf"/>
</dbReference>
<dbReference type="NCBIfam" id="TIGR00756">
    <property type="entry name" value="PPR"/>
    <property type="match status" value="1"/>
</dbReference>
<evidence type="ECO:0000256" key="2">
    <source>
        <dbReference type="SAM" id="Phobius"/>
    </source>
</evidence>
<dbReference type="OrthoDB" id="185373at2759"/>
<dbReference type="GO" id="GO:0009451">
    <property type="term" value="P:RNA modification"/>
    <property type="evidence" value="ECO:0007669"/>
    <property type="project" value="InterPro"/>
</dbReference>
<dbReference type="InterPro" id="IPR002885">
    <property type="entry name" value="PPR_rpt"/>
</dbReference>
<evidence type="ECO:0000313" key="3">
    <source>
        <dbReference type="EMBL" id="KAF6168056.1"/>
    </source>
</evidence>
<keyword evidence="2" id="KW-0472">Membrane</keyword>
<dbReference type="EMBL" id="JACGCM010000704">
    <property type="protein sequence ID" value="KAF6168056.1"/>
    <property type="molecule type" value="Genomic_DNA"/>
</dbReference>
<name>A0A7J7NLQ1_9MAGN</name>
<accession>A0A7J7NLQ1</accession>
<sequence>MYGKCVSISSARNLFDKILQRNVVVRNFMISLYCKHNDVSAAKGLFENMDVTPNSSSFKCILDALCESSGAENGGCYEAIGFYRGMQVLGVTPNLIRVLVLLLVCVGVATLNLIKELHDTRLGTTLVGRTSI</sequence>
<proteinExistence type="predicted"/>
<gene>
    <name evidence="3" type="ORF">GIB67_011441</name>
</gene>
<organism evidence="3 4">
    <name type="scientific">Kingdonia uniflora</name>
    <dbReference type="NCBI Taxonomy" id="39325"/>
    <lineage>
        <taxon>Eukaryota</taxon>
        <taxon>Viridiplantae</taxon>
        <taxon>Streptophyta</taxon>
        <taxon>Embryophyta</taxon>
        <taxon>Tracheophyta</taxon>
        <taxon>Spermatophyta</taxon>
        <taxon>Magnoliopsida</taxon>
        <taxon>Ranunculales</taxon>
        <taxon>Circaeasteraceae</taxon>
        <taxon>Kingdonia</taxon>
    </lineage>
</organism>
<evidence type="ECO:0008006" key="5">
    <source>
        <dbReference type="Google" id="ProtNLM"/>
    </source>
</evidence>
<dbReference type="Pfam" id="PF13041">
    <property type="entry name" value="PPR_2"/>
    <property type="match status" value="1"/>
</dbReference>
<keyword evidence="2" id="KW-0812">Transmembrane</keyword>